<evidence type="ECO:0000256" key="2">
    <source>
        <dbReference type="ARBA" id="ARBA00012621"/>
    </source>
</evidence>
<evidence type="ECO:0000256" key="1">
    <source>
        <dbReference type="ARBA" id="ARBA00004713"/>
    </source>
</evidence>
<feature type="site" description="Transition state stabilizer" evidence="8">
    <location>
        <position position="135"/>
    </location>
</feature>
<dbReference type="GO" id="GO:0009245">
    <property type="term" value="P:lipid A biosynthetic process"/>
    <property type="evidence" value="ECO:0007669"/>
    <property type="project" value="TreeGrafter"/>
</dbReference>
<evidence type="ECO:0000313" key="12">
    <source>
        <dbReference type="Proteomes" id="UP000613266"/>
    </source>
</evidence>
<comment type="subcellular location">
    <subcellularLocation>
        <location evidence="9">Cell membrane</location>
    </subcellularLocation>
</comment>
<evidence type="ECO:0000256" key="5">
    <source>
        <dbReference type="ARBA" id="ARBA00031445"/>
    </source>
</evidence>
<feature type="active site" description="Proton acceptor" evidence="7">
    <location>
        <position position="65"/>
    </location>
</feature>
<dbReference type="Gene3D" id="3.40.50.11720">
    <property type="entry name" value="3-Deoxy-D-manno-octulosonic-acid transferase, N-terminal domain"/>
    <property type="match status" value="1"/>
</dbReference>
<comment type="pathway">
    <text evidence="1 9">Bacterial outer membrane biogenesis; LPS core biosynthesis.</text>
</comment>
<dbReference type="InterPro" id="IPR007507">
    <property type="entry name" value="Glycos_transf_N"/>
</dbReference>
<reference evidence="11" key="1">
    <citation type="submission" date="2020-12" db="EMBL/GenBank/DDBJ databases">
        <title>The genome sequence of Inhella sp. 1Y17.</title>
        <authorList>
            <person name="Liu Y."/>
        </authorList>
    </citation>
    <scope>NUCLEOTIDE SEQUENCE</scope>
    <source>
        <strain evidence="11">1Y17</strain>
    </source>
</reference>
<dbReference type="PANTHER" id="PTHR42755">
    <property type="entry name" value="3-DEOXY-MANNO-OCTULOSONATE CYTIDYLYLTRANSFERASE"/>
    <property type="match status" value="1"/>
</dbReference>
<keyword evidence="9" id="KW-0472">Membrane</keyword>
<comment type="similarity">
    <text evidence="9">Belongs to the glycosyltransferase group 1 family.</text>
</comment>
<comment type="function">
    <text evidence="9">Involved in lipopolysaccharide (LPS) biosynthesis. Catalyzes the transfer of 3-deoxy-D-manno-octulosonate (Kdo) residue(s) from CMP-Kdo to lipid IV(A), the tetraacyldisaccharide-1,4'-bisphosphate precursor of lipid A.</text>
</comment>
<comment type="catalytic activity">
    <reaction evidence="6 9">
        <text>lipid IVA (E. coli) + CMP-3-deoxy-beta-D-manno-octulosonate = alpha-Kdo-(2-&gt;6)-lipid IVA (E. coli) + CMP + H(+)</text>
        <dbReference type="Rhea" id="RHEA:28066"/>
        <dbReference type="ChEBI" id="CHEBI:15378"/>
        <dbReference type="ChEBI" id="CHEBI:58603"/>
        <dbReference type="ChEBI" id="CHEBI:60364"/>
        <dbReference type="ChEBI" id="CHEBI:60377"/>
        <dbReference type="ChEBI" id="CHEBI:85987"/>
        <dbReference type="EC" id="2.4.99.12"/>
    </reaction>
</comment>
<proteinExistence type="inferred from homology"/>
<comment type="caution">
    <text evidence="11">The sequence shown here is derived from an EMBL/GenBank/DDBJ whole genome shotgun (WGS) entry which is preliminary data.</text>
</comment>
<dbReference type="AlphaFoldDB" id="A0A931NFZ9"/>
<organism evidence="11 12">
    <name type="scientific">Inhella proteolytica</name>
    <dbReference type="NCBI Taxonomy" id="2795029"/>
    <lineage>
        <taxon>Bacteria</taxon>
        <taxon>Pseudomonadati</taxon>
        <taxon>Pseudomonadota</taxon>
        <taxon>Betaproteobacteria</taxon>
        <taxon>Burkholderiales</taxon>
        <taxon>Sphaerotilaceae</taxon>
        <taxon>Inhella</taxon>
    </lineage>
</organism>
<sequence>MRERAARWLWGSAMRLAAPLLLARWWWRGRVEPGYRAAMAERLGFCGSGAGQGGWVWLHAVSLGETRAAQPLIEALRRREPGLRLLLTHTTATGREAGRALLRAGDAQCWLPLDTPGAVRRFYAHWRPCLGLLMETEVWPTLLADPQAPPIHLVNARLSAKSLRQGQRFPNLLGAAARRLRSALAQTQPDAERLRLMGVAQVEVLGNLKFDLQPDLALLQRGQAWRPAGPPVLLAAVTREGEEAELLKAWQALPEPRPRLLVVPRHPQRFEEVATLLGRPARRSLWGDVGPDASALAQPLWLGDSMREMPLYYGLADLALLGGSFGPFGGQNLIEAAACGCPLILGPSTFNFAQAAELALQAGAAQQVSDVRAALALAMQLLNDKAALQQMRKAALAFAAAHRGAAERMAERVLG</sequence>
<keyword evidence="4 9" id="KW-0808">Transferase</keyword>
<dbReference type="Pfam" id="PF04413">
    <property type="entry name" value="Glycos_transf_N"/>
    <property type="match status" value="1"/>
</dbReference>
<evidence type="ECO:0000256" key="4">
    <source>
        <dbReference type="ARBA" id="ARBA00022679"/>
    </source>
</evidence>
<dbReference type="RefSeq" id="WP_198109180.1">
    <property type="nucleotide sequence ID" value="NZ_JAEDAK010000001.1"/>
</dbReference>
<evidence type="ECO:0000313" key="11">
    <source>
        <dbReference type="EMBL" id="MBH9575569.1"/>
    </source>
</evidence>
<evidence type="ECO:0000256" key="8">
    <source>
        <dbReference type="PIRSR" id="PIRSR639901-2"/>
    </source>
</evidence>
<dbReference type="PANTHER" id="PTHR42755:SF1">
    <property type="entry name" value="3-DEOXY-D-MANNO-OCTULOSONIC ACID TRANSFERASE, MITOCHONDRIAL-RELATED"/>
    <property type="match status" value="1"/>
</dbReference>
<dbReference type="GO" id="GO:0005886">
    <property type="term" value="C:plasma membrane"/>
    <property type="evidence" value="ECO:0007669"/>
    <property type="project" value="UniProtKB-SubCell"/>
</dbReference>
<dbReference type="SUPFAM" id="SSF53756">
    <property type="entry name" value="UDP-Glycosyltransferase/glycogen phosphorylase"/>
    <property type="match status" value="1"/>
</dbReference>
<dbReference type="GO" id="GO:0043842">
    <property type="term" value="F:Kdo transferase activity"/>
    <property type="evidence" value="ECO:0007669"/>
    <property type="project" value="UniProtKB-EC"/>
</dbReference>
<feature type="site" description="Transition state stabilizer" evidence="8">
    <location>
        <position position="209"/>
    </location>
</feature>
<dbReference type="Proteomes" id="UP000613266">
    <property type="component" value="Unassembled WGS sequence"/>
</dbReference>
<evidence type="ECO:0000256" key="3">
    <source>
        <dbReference type="ARBA" id="ARBA00019077"/>
    </source>
</evidence>
<evidence type="ECO:0000256" key="7">
    <source>
        <dbReference type="PIRSR" id="PIRSR639901-1"/>
    </source>
</evidence>
<protein>
    <recommendedName>
        <fullName evidence="3 9">3-deoxy-D-manno-octulosonic acid transferase</fullName>
        <shortName evidence="9">Kdo transferase</shortName>
        <ecNumber evidence="2 9">2.4.99.12</ecNumber>
    </recommendedName>
    <alternativeName>
        <fullName evidence="5 9">Lipid IV(A) 3-deoxy-D-manno-octulosonic acid transferase</fullName>
    </alternativeName>
</protein>
<dbReference type="EC" id="2.4.99.12" evidence="2 9"/>
<feature type="domain" description="3-deoxy-D-manno-octulosonic-acid transferase N-terminal" evidence="10">
    <location>
        <begin position="39"/>
        <end position="211"/>
    </location>
</feature>
<dbReference type="CDD" id="cd01635">
    <property type="entry name" value="Glycosyltransferase_GTB-type"/>
    <property type="match status" value="1"/>
</dbReference>
<dbReference type="InterPro" id="IPR039901">
    <property type="entry name" value="Kdotransferase"/>
</dbReference>
<dbReference type="InterPro" id="IPR038107">
    <property type="entry name" value="Glycos_transf_N_sf"/>
</dbReference>
<evidence type="ECO:0000259" key="10">
    <source>
        <dbReference type="Pfam" id="PF04413"/>
    </source>
</evidence>
<evidence type="ECO:0000256" key="6">
    <source>
        <dbReference type="ARBA" id="ARBA00049183"/>
    </source>
</evidence>
<keyword evidence="9" id="KW-0448">Lipopolysaccharide biosynthesis</keyword>
<gene>
    <name evidence="11" type="ORF">I7X39_01500</name>
</gene>
<dbReference type="Gene3D" id="3.40.50.2000">
    <property type="entry name" value="Glycogen Phosphorylase B"/>
    <property type="match status" value="1"/>
</dbReference>
<dbReference type="GO" id="GO:0009244">
    <property type="term" value="P:lipopolysaccharide core region biosynthetic process"/>
    <property type="evidence" value="ECO:0007669"/>
    <property type="project" value="UniProtKB-UniRule"/>
</dbReference>
<evidence type="ECO:0000256" key="9">
    <source>
        <dbReference type="RuleBase" id="RU365103"/>
    </source>
</evidence>
<name>A0A931NFZ9_9BURK</name>
<keyword evidence="12" id="KW-1185">Reference proteome</keyword>
<keyword evidence="9" id="KW-1003">Cell membrane</keyword>
<accession>A0A931NFZ9</accession>
<dbReference type="EMBL" id="JAEDAK010000001">
    <property type="protein sequence ID" value="MBH9575569.1"/>
    <property type="molecule type" value="Genomic_DNA"/>
</dbReference>